<dbReference type="SUPFAM" id="SSF53335">
    <property type="entry name" value="S-adenosyl-L-methionine-dependent methyltransferases"/>
    <property type="match status" value="1"/>
</dbReference>
<name>A0ABY5SJN0_9MICO</name>
<feature type="domain" description="Type II methyltransferase M.TaqI-like" evidence="6">
    <location>
        <begin position="39"/>
        <end position="368"/>
    </location>
</feature>
<evidence type="ECO:0000256" key="4">
    <source>
        <dbReference type="ARBA" id="ARBA00022691"/>
    </source>
</evidence>
<dbReference type="Proteomes" id="UP001064879">
    <property type="component" value="Chromosome"/>
</dbReference>
<evidence type="ECO:0000256" key="1">
    <source>
        <dbReference type="ARBA" id="ARBA00011900"/>
    </source>
</evidence>
<dbReference type="EMBL" id="CP093443">
    <property type="protein sequence ID" value="UVI34725.1"/>
    <property type="molecule type" value="Genomic_DNA"/>
</dbReference>
<dbReference type="PANTHER" id="PTHR33841">
    <property type="entry name" value="DNA METHYLTRANSFERASE YEEA-RELATED"/>
    <property type="match status" value="1"/>
</dbReference>
<comment type="catalytic activity">
    <reaction evidence="5">
        <text>a 2'-deoxyadenosine in DNA + S-adenosyl-L-methionine = an N(6)-methyl-2'-deoxyadenosine in DNA + S-adenosyl-L-homocysteine + H(+)</text>
        <dbReference type="Rhea" id="RHEA:15197"/>
        <dbReference type="Rhea" id="RHEA-COMP:12418"/>
        <dbReference type="Rhea" id="RHEA-COMP:12419"/>
        <dbReference type="ChEBI" id="CHEBI:15378"/>
        <dbReference type="ChEBI" id="CHEBI:57856"/>
        <dbReference type="ChEBI" id="CHEBI:59789"/>
        <dbReference type="ChEBI" id="CHEBI:90615"/>
        <dbReference type="ChEBI" id="CHEBI:90616"/>
        <dbReference type="EC" id="2.1.1.72"/>
    </reaction>
</comment>
<evidence type="ECO:0000256" key="5">
    <source>
        <dbReference type="ARBA" id="ARBA00047942"/>
    </source>
</evidence>
<dbReference type="Gene3D" id="3.40.50.150">
    <property type="entry name" value="Vaccinia Virus protein VP39"/>
    <property type="match status" value="2"/>
</dbReference>
<evidence type="ECO:0000256" key="2">
    <source>
        <dbReference type="ARBA" id="ARBA00022603"/>
    </source>
</evidence>
<gene>
    <name evidence="7" type="ORF">L1F31_11345</name>
</gene>
<reference evidence="7" key="1">
    <citation type="submission" date="2022-03" db="EMBL/GenBank/DDBJ databases">
        <title>Brevibacterium spongiae sp. nov., isolated from marine sponge.</title>
        <authorList>
            <person name="Li Z."/>
            <person name="Zhang M."/>
        </authorList>
    </citation>
    <scope>NUCLEOTIDE SEQUENCE</scope>
    <source>
        <strain evidence="7">WHS-Z9</strain>
    </source>
</reference>
<proteinExistence type="predicted"/>
<sequence length="991" mass="111225">MNQLAAEYLRRKQEEAGHRIDPAQFQQELQKTKAYIALHNVYGVDLNSTAVELAEISLWLDTMVTGLSAPWFGLRLRRGNSLIGARRAVYSRSSVKDKTWLKAAPEKVNADSRDPQSIFQFLLPAEGWGAAADSKEGKNLAPEAVANLKDWRKSVRTKLSDTKTNGQIGRLIGLSKQADVLWEVAVKRLSIAEAESRRTIGVWGFEEGATGTTVTRSEIESKLADPNGAYQRLHRVMDAWCAMWFWPLTETEIAPPSVEEWIDACEQLLGRPTNESKSAKTARESGQASMFDVDNWAELNEFEDNQRVLSGAASTVEMVFEHHPWLRVTEAIADQQGFFHWDLTFATVFERGGFDLQLGNPPWVRPRGDVEALLAEGDPWWQLAHRPTEEKKKERRSTTIALPGVAKLVLDGATDVVCTAAFTADLTTYPLVAGTQPDLYRSFMEQVWQHASPNGISGLIHPESHFTDDKAGPLRREAYFHLLRHWQFVNEIVLFDISGHIIYGVHIYGNRKDEVDFLTAASLYHPMTVEGSLVHNGDGPEPGLKNEYGEWELKPHAGRILRVDRRVLRTWGEIFGIDDARSIDDVKMVYAINGATARVLEKIAERDSLRGLSPQFSRGWDESIDRKNGRFKLGWGRAEDWGDSILQGPHIYGMNPFFKFPNSTLKNQMDWSAVDLEQLPGNSTPVTGYKPIRDGNYDQLYTHWVLSSGERVQARDYYRVAWRKMAANNGERTLIPAIIPPRAGHIEGVRSFGLPELNACSLLLHAGSLSSLLVDFVVRTSPKNNIVPSTVERLPAIGAEHVLAPSVVARVLLLNSLTDAYADLWNSCTEVKANGESWTGGYGFPESVSMEVLDSDWTERSPLRLTADRRQAQVEIDALVALMFDVTADELCSIYRTQFPVLYKYDTQRDHYDQNGRLVPAEVVKTWQKLGNAATDDELSATNAQGFTYTYAPPFATFDREADMRTAYAEFEERLAEREKLSSQETGGSES</sequence>
<protein>
    <recommendedName>
        <fullName evidence="1">site-specific DNA-methyltransferase (adenine-specific)</fullName>
        <ecNumber evidence="1">2.1.1.72</ecNumber>
    </recommendedName>
</protein>
<evidence type="ECO:0000256" key="3">
    <source>
        <dbReference type="ARBA" id="ARBA00022679"/>
    </source>
</evidence>
<keyword evidence="8" id="KW-1185">Reference proteome</keyword>
<keyword evidence="3" id="KW-0808">Transferase</keyword>
<dbReference type="InterPro" id="IPR029063">
    <property type="entry name" value="SAM-dependent_MTases_sf"/>
</dbReference>
<evidence type="ECO:0000313" key="7">
    <source>
        <dbReference type="EMBL" id="UVI34725.1"/>
    </source>
</evidence>
<dbReference type="Pfam" id="PF07669">
    <property type="entry name" value="Eco57I"/>
    <property type="match status" value="1"/>
</dbReference>
<dbReference type="InterPro" id="IPR011639">
    <property type="entry name" value="MethylTrfase_TaqI-like_dom"/>
</dbReference>
<evidence type="ECO:0000259" key="6">
    <source>
        <dbReference type="Pfam" id="PF07669"/>
    </source>
</evidence>
<dbReference type="EC" id="2.1.1.72" evidence="1"/>
<dbReference type="InterPro" id="IPR050953">
    <property type="entry name" value="N4_N6_ade-DNA_methylase"/>
</dbReference>
<organism evidence="7 8">
    <name type="scientific">Brevibacterium spongiae</name>
    <dbReference type="NCBI Taxonomy" id="2909672"/>
    <lineage>
        <taxon>Bacteria</taxon>
        <taxon>Bacillati</taxon>
        <taxon>Actinomycetota</taxon>
        <taxon>Actinomycetes</taxon>
        <taxon>Micrococcales</taxon>
        <taxon>Brevibacteriaceae</taxon>
        <taxon>Brevibacterium</taxon>
    </lineage>
</organism>
<evidence type="ECO:0000313" key="8">
    <source>
        <dbReference type="Proteomes" id="UP001064879"/>
    </source>
</evidence>
<dbReference type="PANTHER" id="PTHR33841:SF1">
    <property type="entry name" value="DNA METHYLTRANSFERASE A"/>
    <property type="match status" value="1"/>
</dbReference>
<accession>A0ABY5SJN0</accession>
<keyword evidence="2" id="KW-0489">Methyltransferase</keyword>
<keyword evidence="4" id="KW-0949">S-adenosyl-L-methionine</keyword>
<dbReference type="RefSeq" id="WP_265417405.1">
    <property type="nucleotide sequence ID" value="NZ_CP093443.1"/>
</dbReference>